<dbReference type="Pfam" id="PF09079">
    <property type="entry name" value="WHD_Cdc6"/>
    <property type="match status" value="1"/>
</dbReference>
<dbReference type="GO" id="GO:0016887">
    <property type="term" value="F:ATP hydrolysis activity"/>
    <property type="evidence" value="ECO:0007669"/>
    <property type="project" value="InterPro"/>
</dbReference>
<feature type="domain" description="Cdc6 C-terminal" evidence="3">
    <location>
        <begin position="312"/>
        <end position="394"/>
    </location>
</feature>
<dbReference type="InterPro" id="IPR015163">
    <property type="entry name" value="Cdc6_C"/>
</dbReference>
<dbReference type="EMBL" id="HBIS01007895">
    <property type="protein sequence ID" value="CAE0612975.1"/>
    <property type="molecule type" value="Transcribed_RNA"/>
</dbReference>
<dbReference type="Gene3D" id="1.10.10.10">
    <property type="entry name" value="Winged helix-like DNA-binding domain superfamily/Winged helix DNA-binding domain"/>
    <property type="match status" value="1"/>
</dbReference>
<dbReference type="Gene3D" id="3.40.50.300">
    <property type="entry name" value="P-loop containing nucleotide triphosphate hydrolases"/>
    <property type="match status" value="1"/>
</dbReference>
<dbReference type="InterPro" id="IPR036388">
    <property type="entry name" value="WH-like_DNA-bd_sf"/>
</dbReference>
<dbReference type="PANTHER" id="PTHR10763:SF26">
    <property type="entry name" value="CELL DIVISION CONTROL PROTEIN 6 HOMOLOG"/>
    <property type="match status" value="1"/>
</dbReference>
<dbReference type="InterPro" id="IPR049945">
    <property type="entry name" value="AAA_22"/>
</dbReference>
<evidence type="ECO:0000256" key="1">
    <source>
        <dbReference type="ARBA" id="ARBA00006184"/>
    </source>
</evidence>
<dbReference type="GO" id="GO:0006270">
    <property type="term" value="P:DNA replication initiation"/>
    <property type="evidence" value="ECO:0007669"/>
    <property type="project" value="TreeGrafter"/>
</dbReference>
<keyword evidence="2" id="KW-0235">DNA replication</keyword>
<sequence length="416" mass="45642">MASPADRLRQCLRGNDGCTPMGREGEAEKIRDVLVQPKSAVGFVAGPPGSGKTHTVRSVVAKCMEDEDGKEGADGKEQKEKAVTCWINCMSLSQPGDLYRNLLGAMEPTTAAKGGHDAKEAWKSMLRSMRNRNRTGRRRSSVVLVLDECDAFVAARTDWLAEVQEFCLLVASRCTLKLICISNSPELAGRLMPSLQKSMSHTEIVIFQAYKTQEIKNVLTGLLQGGGLLDWFSPSALQFCAKKIGSQSGDMRYAFCVCMRALELLLGCEATDSPSLKEADIVQEKRQAVEMEHMHAAFQDNGHGGMSKPSNAITALPLHQRLILFTLSKGVLASKDKNVTVAQLTTLHHHYERNCRKRLVKPLSFQQVATACKDLADAGLVQIHQSKNKKVGDTAYKLCRVADVRAALERSHLTTT</sequence>
<evidence type="ECO:0000313" key="5">
    <source>
        <dbReference type="EMBL" id="CAE0612975.1"/>
    </source>
</evidence>
<dbReference type="Pfam" id="PF13401">
    <property type="entry name" value="AAA_22"/>
    <property type="match status" value="1"/>
</dbReference>
<dbReference type="InterPro" id="IPR036390">
    <property type="entry name" value="WH_DNA-bd_sf"/>
</dbReference>
<evidence type="ECO:0008006" key="6">
    <source>
        <dbReference type="Google" id="ProtNLM"/>
    </source>
</evidence>
<dbReference type="GO" id="GO:0005634">
    <property type="term" value="C:nucleus"/>
    <property type="evidence" value="ECO:0007669"/>
    <property type="project" value="TreeGrafter"/>
</dbReference>
<dbReference type="AlphaFoldDB" id="A0A7S3UF58"/>
<feature type="domain" description="ORC1/DEAH AAA+ ATPase" evidence="4">
    <location>
        <begin position="41"/>
        <end position="189"/>
    </location>
</feature>
<evidence type="ECO:0000259" key="4">
    <source>
        <dbReference type="Pfam" id="PF13401"/>
    </source>
</evidence>
<gene>
    <name evidence="5" type="ORF">PSAL00342_LOCUS6874</name>
</gene>
<reference evidence="5" key="1">
    <citation type="submission" date="2021-01" db="EMBL/GenBank/DDBJ databases">
        <authorList>
            <person name="Corre E."/>
            <person name="Pelletier E."/>
            <person name="Niang G."/>
            <person name="Scheremetjew M."/>
            <person name="Finn R."/>
            <person name="Kale V."/>
            <person name="Holt S."/>
            <person name="Cochrane G."/>
            <person name="Meng A."/>
            <person name="Brown T."/>
            <person name="Cohen L."/>
        </authorList>
    </citation>
    <scope>NUCLEOTIDE SEQUENCE</scope>
    <source>
        <strain evidence="5">CCMP1897</strain>
    </source>
</reference>
<dbReference type="InterPro" id="IPR050311">
    <property type="entry name" value="ORC1/CDC6"/>
</dbReference>
<dbReference type="InterPro" id="IPR027417">
    <property type="entry name" value="P-loop_NTPase"/>
</dbReference>
<dbReference type="Gene3D" id="1.10.8.60">
    <property type="match status" value="1"/>
</dbReference>
<protein>
    <recommendedName>
        <fullName evidence="6">AAA+ ATPase domain-containing protein</fullName>
    </recommendedName>
</protein>
<dbReference type="PANTHER" id="PTHR10763">
    <property type="entry name" value="CELL DIVISION CONTROL PROTEIN 6-RELATED"/>
    <property type="match status" value="1"/>
</dbReference>
<accession>A0A7S3UF58</accession>
<evidence type="ECO:0000256" key="2">
    <source>
        <dbReference type="ARBA" id="ARBA00022705"/>
    </source>
</evidence>
<evidence type="ECO:0000259" key="3">
    <source>
        <dbReference type="Pfam" id="PF09079"/>
    </source>
</evidence>
<organism evidence="5">
    <name type="scientific">Picocystis salinarum</name>
    <dbReference type="NCBI Taxonomy" id="88271"/>
    <lineage>
        <taxon>Eukaryota</taxon>
        <taxon>Viridiplantae</taxon>
        <taxon>Chlorophyta</taxon>
        <taxon>Picocystophyceae</taxon>
        <taxon>Picocystales</taxon>
        <taxon>Picocystaceae</taxon>
        <taxon>Picocystis</taxon>
    </lineage>
</organism>
<name>A0A7S3UF58_9CHLO</name>
<proteinExistence type="inferred from homology"/>
<dbReference type="GO" id="GO:0003688">
    <property type="term" value="F:DNA replication origin binding"/>
    <property type="evidence" value="ECO:0007669"/>
    <property type="project" value="TreeGrafter"/>
</dbReference>
<dbReference type="SUPFAM" id="SSF46785">
    <property type="entry name" value="Winged helix' DNA-binding domain"/>
    <property type="match status" value="1"/>
</dbReference>
<comment type="similarity">
    <text evidence="1">Belongs to the CDC6/cdc18 family.</text>
</comment>
<dbReference type="GO" id="GO:0033314">
    <property type="term" value="P:mitotic DNA replication checkpoint signaling"/>
    <property type="evidence" value="ECO:0007669"/>
    <property type="project" value="TreeGrafter"/>
</dbReference>
<dbReference type="SUPFAM" id="SSF52540">
    <property type="entry name" value="P-loop containing nucleoside triphosphate hydrolases"/>
    <property type="match status" value="1"/>
</dbReference>